<evidence type="ECO:0000313" key="3">
    <source>
        <dbReference type="Proteomes" id="UP001195483"/>
    </source>
</evidence>
<dbReference type="AlphaFoldDB" id="A0AAE0T249"/>
<reference evidence="2" key="3">
    <citation type="submission" date="2023-05" db="EMBL/GenBank/DDBJ databases">
        <authorList>
            <person name="Smith C.H."/>
        </authorList>
    </citation>
    <scope>NUCLEOTIDE SEQUENCE</scope>
    <source>
        <strain evidence="2">CHS0354</strain>
        <tissue evidence="2">Mantle</tissue>
    </source>
</reference>
<protein>
    <submittedName>
        <fullName evidence="2">Uncharacterized protein</fullName>
    </submittedName>
</protein>
<keyword evidence="3" id="KW-1185">Reference proteome</keyword>
<name>A0AAE0T249_9BIVA</name>
<evidence type="ECO:0000256" key="1">
    <source>
        <dbReference type="SAM" id="MobiDB-lite"/>
    </source>
</evidence>
<feature type="compositionally biased region" description="Basic and acidic residues" evidence="1">
    <location>
        <begin position="32"/>
        <end position="43"/>
    </location>
</feature>
<proteinExistence type="predicted"/>
<dbReference type="Proteomes" id="UP001195483">
    <property type="component" value="Unassembled WGS sequence"/>
</dbReference>
<comment type="caution">
    <text evidence="2">The sequence shown here is derived from an EMBL/GenBank/DDBJ whole genome shotgun (WGS) entry which is preliminary data.</text>
</comment>
<reference evidence="2" key="1">
    <citation type="journal article" date="2021" name="Genome Biol. Evol.">
        <title>A High-Quality Reference Genome for a Parasitic Bivalve with Doubly Uniparental Inheritance (Bivalvia: Unionida).</title>
        <authorList>
            <person name="Smith C.H."/>
        </authorList>
    </citation>
    <scope>NUCLEOTIDE SEQUENCE</scope>
    <source>
        <strain evidence="2">CHS0354</strain>
    </source>
</reference>
<accession>A0AAE0T249</accession>
<gene>
    <name evidence="2" type="ORF">CHS0354_019829</name>
</gene>
<dbReference type="EMBL" id="JAEAOA010001206">
    <property type="protein sequence ID" value="KAK3601984.1"/>
    <property type="molecule type" value="Genomic_DNA"/>
</dbReference>
<evidence type="ECO:0000313" key="2">
    <source>
        <dbReference type="EMBL" id="KAK3601984.1"/>
    </source>
</evidence>
<reference evidence="2" key="2">
    <citation type="journal article" date="2021" name="Genome Biol. Evol.">
        <title>Developing a high-quality reference genome for a parasitic bivalve with doubly uniparental inheritance (Bivalvia: Unionida).</title>
        <authorList>
            <person name="Smith C.H."/>
        </authorList>
    </citation>
    <scope>NUCLEOTIDE SEQUENCE</scope>
    <source>
        <strain evidence="2">CHS0354</strain>
        <tissue evidence="2">Mantle</tissue>
    </source>
</reference>
<feature type="region of interest" description="Disordered" evidence="1">
    <location>
        <begin position="1"/>
        <end position="65"/>
    </location>
</feature>
<organism evidence="2 3">
    <name type="scientific">Potamilus streckersoni</name>
    <dbReference type="NCBI Taxonomy" id="2493646"/>
    <lineage>
        <taxon>Eukaryota</taxon>
        <taxon>Metazoa</taxon>
        <taxon>Spiralia</taxon>
        <taxon>Lophotrochozoa</taxon>
        <taxon>Mollusca</taxon>
        <taxon>Bivalvia</taxon>
        <taxon>Autobranchia</taxon>
        <taxon>Heteroconchia</taxon>
        <taxon>Palaeoheterodonta</taxon>
        <taxon>Unionida</taxon>
        <taxon>Unionoidea</taxon>
        <taxon>Unionidae</taxon>
        <taxon>Ambleminae</taxon>
        <taxon>Lampsilini</taxon>
        <taxon>Potamilus</taxon>
    </lineage>
</organism>
<sequence>MVSTIRNDFTDGKNYGTTHIRRLKGGWTRKMAQHDDTSRRRDNPQGTNKPANPKHARACPNLRQD</sequence>